<organism evidence="1 2">
    <name type="scientific">Roseburia intestinalis L1-82</name>
    <dbReference type="NCBI Taxonomy" id="536231"/>
    <lineage>
        <taxon>Bacteria</taxon>
        <taxon>Bacillati</taxon>
        <taxon>Bacillota</taxon>
        <taxon>Clostridia</taxon>
        <taxon>Lachnospirales</taxon>
        <taxon>Lachnospiraceae</taxon>
        <taxon>Roseburia</taxon>
    </lineage>
</organism>
<name>A0AAQ2UBV4_9FIRM</name>
<proteinExistence type="predicted"/>
<reference evidence="1 2" key="1">
    <citation type="submission" date="2018-09" db="EMBL/GenBank/DDBJ databases">
        <authorList>
            <person name="Petit M.-A."/>
            <person name="Lossouarn J."/>
        </authorList>
    </citation>
    <scope>NUCLEOTIDE SEQUENCE [LARGE SCALE GENOMIC DNA]</scope>
    <source>
        <strain evidence="1 2">L1-82</strain>
    </source>
</reference>
<evidence type="ECO:0000313" key="2">
    <source>
        <dbReference type="Proteomes" id="UP000294398"/>
    </source>
</evidence>
<gene>
    <name evidence="1" type="ORF">RIL182_01561</name>
</gene>
<dbReference type="EMBL" id="LR027880">
    <property type="protein sequence ID" value="VCV21687.1"/>
    <property type="molecule type" value="Genomic_DNA"/>
</dbReference>
<evidence type="ECO:0000313" key="1">
    <source>
        <dbReference type="EMBL" id="VCV21687.1"/>
    </source>
</evidence>
<sequence>MCLQEIKDEIIDAGKESVDIVNIGLHFFLKDVRPMLPPVMNRSIVDA</sequence>
<keyword evidence="2" id="KW-1185">Reference proteome</keyword>
<protein>
    <submittedName>
        <fullName evidence="1">Uncharacterized protein</fullName>
    </submittedName>
</protein>
<dbReference type="Proteomes" id="UP000294398">
    <property type="component" value="Chromosome"/>
</dbReference>
<accession>A0AAQ2UBV4</accession>
<dbReference type="AlphaFoldDB" id="A0AAQ2UBV4"/>